<dbReference type="Proteomes" id="UP000836387">
    <property type="component" value="Unassembled WGS sequence"/>
</dbReference>
<feature type="non-terminal residue" evidence="1">
    <location>
        <position position="110"/>
    </location>
</feature>
<keyword evidence="2" id="KW-1185">Reference proteome</keyword>
<sequence length="110" mass="10452">MHNISQRGIIAFRLRPADLILLHLHERHLQVEEDGSTADHAEHGEGDGGEGGAAVIVAAAGGAGGGAGGGALELVDGVAGTALELLDGAGDLASLGGGAGLGVAGGSGDD</sequence>
<protein>
    <submittedName>
        <fullName evidence="1">Uncharacterized protein</fullName>
    </submittedName>
</protein>
<name>A0ACA9TUH2_BIOOC</name>
<reference evidence="1" key="1">
    <citation type="submission" date="2020-04" db="EMBL/GenBank/DDBJ databases">
        <authorList>
            <person name="Broberg M."/>
        </authorList>
    </citation>
    <scope>NUCLEOTIDE SEQUENCE</scope>
</reference>
<evidence type="ECO:0000313" key="2">
    <source>
        <dbReference type="Proteomes" id="UP000836387"/>
    </source>
</evidence>
<proteinExistence type="predicted"/>
<evidence type="ECO:0000313" key="1">
    <source>
        <dbReference type="EMBL" id="CAG9944601.1"/>
    </source>
</evidence>
<dbReference type="EMBL" id="CADEHS020000008">
    <property type="protein sequence ID" value="CAG9944601.1"/>
    <property type="molecule type" value="Genomic_DNA"/>
</dbReference>
<accession>A0ACA9TUH2</accession>
<comment type="caution">
    <text evidence="1">The sequence shown here is derived from an EMBL/GenBank/DDBJ whole genome shotgun (WGS) entry which is preliminary data.</text>
</comment>
<reference evidence="1" key="2">
    <citation type="submission" date="2021-10" db="EMBL/GenBank/DDBJ databases">
        <authorList>
            <person name="Piombo E."/>
        </authorList>
    </citation>
    <scope>NUCLEOTIDE SEQUENCE</scope>
</reference>
<organism evidence="1 2">
    <name type="scientific">Clonostachys rosea f. rosea IK726</name>
    <dbReference type="NCBI Taxonomy" id="1349383"/>
    <lineage>
        <taxon>Eukaryota</taxon>
        <taxon>Fungi</taxon>
        <taxon>Dikarya</taxon>
        <taxon>Ascomycota</taxon>
        <taxon>Pezizomycotina</taxon>
        <taxon>Sordariomycetes</taxon>
        <taxon>Hypocreomycetidae</taxon>
        <taxon>Hypocreales</taxon>
        <taxon>Bionectriaceae</taxon>
        <taxon>Clonostachys</taxon>
    </lineage>
</organism>
<gene>
    <name evidence="1" type="ORF">CRV2_00010692</name>
</gene>